<feature type="chain" id="PRO_5041923123" evidence="1">
    <location>
        <begin position="25"/>
        <end position="78"/>
    </location>
</feature>
<dbReference type="EMBL" id="JAODUO010000013">
    <property type="protein sequence ID" value="KAK2193385.1"/>
    <property type="molecule type" value="Genomic_DNA"/>
</dbReference>
<evidence type="ECO:0000313" key="2">
    <source>
        <dbReference type="EMBL" id="KAK2193385.1"/>
    </source>
</evidence>
<dbReference type="AlphaFoldDB" id="A0AAD9PEN3"/>
<gene>
    <name evidence="2" type="ORF">NP493_13g02019</name>
</gene>
<reference evidence="2" key="1">
    <citation type="journal article" date="2023" name="Mol. Biol. Evol.">
        <title>Third-Generation Sequencing Reveals the Adaptive Role of the Epigenome in Three Deep-Sea Polychaetes.</title>
        <authorList>
            <person name="Perez M."/>
            <person name="Aroh O."/>
            <person name="Sun Y."/>
            <person name="Lan Y."/>
            <person name="Juniper S.K."/>
            <person name="Young C.R."/>
            <person name="Angers B."/>
            <person name="Qian P.Y."/>
        </authorList>
    </citation>
    <scope>NUCLEOTIDE SEQUENCE</scope>
    <source>
        <strain evidence="2">R07B-5</strain>
    </source>
</reference>
<evidence type="ECO:0000256" key="1">
    <source>
        <dbReference type="SAM" id="SignalP"/>
    </source>
</evidence>
<sequence>MASKCTCAMLGIVMIACVLSTGQGKAVENNDDNDVKIKCYNLCLKENTTCEEKCRSQYCRNGCLKSRQDCIQQCMFGN</sequence>
<name>A0AAD9PEN3_RIDPI</name>
<evidence type="ECO:0000313" key="3">
    <source>
        <dbReference type="Proteomes" id="UP001209878"/>
    </source>
</evidence>
<organism evidence="2 3">
    <name type="scientific">Ridgeia piscesae</name>
    <name type="common">Tubeworm</name>
    <dbReference type="NCBI Taxonomy" id="27915"/>
    <lineage>
        <taxon>Eukaryota</taxon>
        <taxon>Metazoa</taxon>
        <taxon>Spiralia</taxon>
        <taxon>Lophotrochozoa</taxon>
        <taxon>Annelida</taxon>
        <taxon>Polychaeta</taxon>
        <taxon>Sedentaria</taxon>
        <taxon>Canalipalpata</taxon>
        <taxon>Sabellida</taxon>
        <taxon>Siboglinidae</taxon>
        <taxon>Ridgeia</taxon>
    </lineage>
</organism>
<comment type="caution">
    <text evidence="2">The sequence shown here is derived from an EMBL/GenBank/DDBJ whole genome shotgun (WGS) entry which is preliminary data.</text>
</comment>
<keyword evidence="1" id="KW-0732">Signal</keyword>
<dbReference type="Proteomes" id="UP001209878">
    <property type="component" value="Unassembled WGS sequence"/>
</dbReference>
<keyword evidence="3" id="KW-1185">Reference proteome</keyword>
<accession>A0AAD9PEN3</accession>
<dbReference type="PROSITE" id="PS51257">
    <property type="entry name" value="PROKAR_LIPOPROTEIN"/>
    <property type="match status" value="1"/>
</dbReference>
<protein>
    <submittedName>
        <fullName evidence="2">Uncharacterized protein</fullName>
    </submittedName>
</protein>
<feature type="signal peptide" evidence="1">
    <location>
        <begin position="1"/>
        <end position="24"/>
    </location>
</feature>
<proteinExistence type="predicted"/>